<keyword evidence="2" id="KW-0479">Metal-binding</keyword>
<dbReference type="InterPro" id="IPR047964">
    <property type="entry name" value="EFR1-like"/>
</dbReference>
<dbReference type="PROSITE" id="PS51379">
    <property type="entry name" value="4FE4S_FER_2"/>
    <property type="match status" value="2"/>
</dbReference>
<reference evidence="7" key="1">
    <citation type="submission" date="2016-10" db="EMBL/GenBank/DDBJ databases">
        <authorList>
            <person name="Varghese N."/>
            <person name="Submissions S."/>
        </authorList>
    </citation>
    <scope>NUCLEOTIDE SEQUENCE [LARGE SCALE GENOMIC DNA]</scope>
    <source>
        <strain evidence="7">P18</strain>
    </source>
</reference>
<dbReference type="AlphaFoldDB" id="A0A1I5X1A5"/>
<dbReference type="InterPro" id="IPR017896">
    <property type="entry name" value="4Fe4S_Fe-S-bd"/>
</dbReference>
<evidence type="ECO:0000256" key="3">
    <source>
        <dbReference type="ARBA" id="ARBA00023004"/>
    </source>
</evidence>
<dbReference type="SUPFAM" id="SSF52218">
    <property type="entry name" value="Flavoproteins"/>
    <property type="match status" value="1"/>
</dbReference>
<feature type="domain" description="4Fe-4S ferredoxin-type" evidence="5">
    <location>
        <begin position="173"/>
        <end position="201"/>
    </location>
</feature>
<dbReference type="Gene3D" id="3.30.70.20">
    <property type="match status" value="1"/>
</dbReference>
<evidence type="ECO:0000259" key="5">
    <source>
        <dbReference type="PROSITE" id="PS51379"/>
    </source>
</evidence>
<feature type="domain" description="4Fe-4S ferredoxin-type" evidence="5">
    <location>
        <begin position="202"/>
        <end position="229"/>
    </location>
</feature>
<protein>
    <submittedName>
        <fullName evidence="6">4Fe-4S dicluster domain-containing protein</fullName>
    </submittedName>
</protein>
<evidence type="ECO:0000313" key="6">
    <source>
        <dbReference type="EMBL" id="SFQ25739.1"/>
    </source>
</evidence>
<dbReference type="PANTHER" id="PTHR43687">
    <property type="entry name" value="ADENYLYLSULFATE REDUCTASE, BETA SUBUNIT"/>
    <property type="match status" value="1"/>
</dbReference>
<sequence>MKTLYFSSTGNCLYVAKCLGGECLSIPKLIKQGIYEIKDDVVGIVFPVYGLCIPPYIEEFLQQLKVECNYLFAIATYGCFAGSVCNELNNITLANGRKFDYVNSIQMAENCITFADMEKQEGDNKKQQGVIDQIMGDIVEKKRYVKRNSLFSKLITRDHKKKYEFPTGIGITEEVTVNEACTGCGTCSRLCPMGNIHIENGRPLFSKNCISCGACIQNCPKNAIHHNREKSSARYRNPHIEIGELLIS</sequence>
<proteinExistence type="predicted"/>
<dbReference type="InterPro" id="IPR050572">
    <property type="entry name" value="Fe-S_Ferredoxin"/>
</dbReference>
<organism evidence="6 7">
    <name type="scientific">Butyrivibrio proteoclasticus</name>
    <dbReference type="NCBI Taxonomy" id="43305"/>
    <lineage>
        <taxon>Bacteria</taxon>
        <taxon>Bacillati</taxon>
        <taxon>Bacillota</taxon>
        <taxon>Clostridia</taxon>
        <taxon>Lachnospirales</taxon>
        <taxon>Lachnospiraceae</taxon>
        <taxon>Butyrivibrio</taxon>
    </lineage>
</organism>
<dbReference type="Proteomes" id="UP000182624">
    <property type="component" value="Unassembled WGS sequence"/>
</dbReference>
<keyword evidence="3" id="KW-0408">Iron</keyword>
<gene>
    <name evidence="6" type="ORF">SAMN04487928_12730</name>
</gene>
<dbReference type="Pfam" id="PF13187">
    <property type="entry name" value="Fer4_9"/>
    <property type="match status" value="1"/>
</dbReference>
<dbReference type="SUPFAM" id="SSF54862">
    <property type="entry name" value="4Fe-4S ferredoxins"/>
    <property type="match status" value="1"/>
</dbReference>
<accession>A0A1I5X1A5</accession>
<keyword evidence="1" id="KW-0004">4Fe-4S</keyword>
<dbReference type="NCBIfam" id="NF038196">
    <property type="entry name" value="ferrodoxin_EFR1"/>
    <property type="match status" value="1"/>
</dbReference>
<dbReference type="EMBL" id="FOXO01000027">
    <property type="protein sequence ID" value="SFQ25739.1"/>
    <property type="molecule type" value="Genomic_DNA"/>
</dbReference>
<keyword evidence="7" id="KW-1185">Reference proteome</keyword>
<dbReference type="RefSeq" id="WP_074890606.1">
    <property type="nucleotide sequence ID" value="NZ_FOXO01000027.1"/>
</dbReference>
<dbReference type="GO" id="GO:0046872">
    <property type="term" value="F:metal ion binding"/>
    <property type="evidence" value="ECO:0007669"/>
    <property type="project" value="UniProtKB-KW"/>
</dbReference>
<dbReference type="InterPro" id="IPR029039">
    <property type="entry name" value="Flavoprotein-like_sf"/>
</dbReference>
<evidence type="ECO:0000256" key="4">
    <source>
        <dbReference type="ARBA" id="ARBA00023014"/>
    </source>
</evidence>
<evidence type="ECO:0000313" key="7">
    <source>
        <dbReference type="Proteomes" id="UP000182624"/>
    </source>
</evidence>
<dbReference type="PANTHER" id="PTHR43687:SF1">
    <property type="entry name" value="FERREDOXIN III"/>
    <property type="match status" value="1"/>
</dbReference>
<dbReference type="PROSITE" id="PS00198">
    <property type="entry name" value="4FE4S_FER_1"/>
    <property type="match status" value="2"/>
</dbReference>
<keyword evidence="4" id="KW-0411">Iron-sulfur</keyword>
<name>A0A1I5X1A5_9FIRM</name>
<dbReference type="InterPro" id="IPR017900">
    <property type="entry name" value="4Fe4S_Fe_S_CS"/>
</dbReference>
<evidence type="ECO:0000256" key="1">
    <source>
        <dbReference type="ARBA" id="ARBA00022485"/>
    </source>
</evidence>
<dbReference type="GO" id="GO:0051539">
    <property type="term" value="F:4 iron, 4 sulfur cluster binding"/>
    <property type="evidence" value="ECO:0007669"/>
    <property type="project" value="UniProtKB-KW"/>
</dbReference>
<dbReference type="OrthoDB" id="9813995at2"/>
<evidence type="ECO:0000256" key="2">
    <source>
        <dbReference type="ARBA" id="ARBA00022723"/>
    </source>
</evidence>